<evidence type="ECO:0000313" key="2">
    <source>
        <dbReference type="Proteomes" id="UP001439875"/>
    </source>
</evidence>
<accession>A0ACC6S9C2</accession>
<keyword evidence="2" id="KW-1185">Reference proteome</keyword>
<organism evidence="1 2">
    <name type="scientific">Robertmurraya yapensis</name>
    <name type="common">ex Hitch et al 2024</name>
    <dbReference type="NCBI Taxonomy" id="3133160"/>
    <lineage>
        <taxon>Bacteria</taxon>
        <taxon>Bacillati</taxon>
        <taxon>Bacillota</taxon>
        <taxon>Bacilli</taxon>
        <taxon>Bacillales</taxon>
        <taxon>Bacillaceae</taxon>
        <taxon>Robertmurraya</taxon>
    </lineage>
</organism>
<protein>
    <submittedName>
        <fullName evidence="1">Prolyl oligopeptidase family serine peptidase</fullName>
    </submittedName>
</protein>
<dbReference type="Proteomes" id="UP001439875">
    <property type="component" value="Unassembled WGS sequence"/>
</dbReference>
<gene>
    <name evidence="1" type="ORF">WMO40_03210</name>
</gene>
<proteinExistence type="predicted"/>
<sequence>MIVIENTTIGEIPLLHIVEKEKYQESLPFIIFVHGFESVKENNLHYAYMLANKGFRVVLPESVYHGERQVGLNSLEMNLRFWETVTTTIDELQIIKEHYERESKIDSERIGLAGTSMGGIITLGALTQYSWIKAAVSLMGMPYYEQFSQFQIQQLEQSGITLPFTEREKEAIFAHLRKYDLSVHPEVLNGRPLLFWHGVKDPVVPYNYSYQFYKSIKPLYEGNLDKLHFITDEKADHKVSREGVVGLVDWFEKYLLSPAMMEITTTSRQNR</sequence>
<comment type="caution">
    <text evidence="1">The sequence shown here is derived from an EMBL/GenBank/DDBJ whole genome shotgun (WGS) entry which is preliminary data.</text>
</comment>
<reference evidence="1" key="1">
    <citation type="submission" date="2024-03" db="EMBL/GenBank/DDBJ databases">
        <title>Human intestinal bacterial collection.</title>
        <authorList>
            <person name="Pauvert C."/>
            <person name="Hitch T.C.A."/>
            <person name="Clavel T."/>
        </authorList>
    </citation>
    <scope>NUCLEOTIDE SEQUENCE</scope>
    <source>
        <strain evidence="1">CLA-AA-H227</strain>
    </source>
</reference>
<evidence type="ECO:0000313" key="1">
    <source>
        <dbReference type="EMBL" id="MEQ2525699.1"/>
    </source>
</evidence>
<dbReference type="EMBL" id="JBBMEW010000002">
    <property type="protein sequence ID" value="MEQ2525699.1"/>
    <property type="molecule type" value="Genomic_DNA"/>
</dbReference>
<name>A0ACC6S9C2_9BACI</name>